<evidence type="ECO:0000313" key="3">
    <source>
        <dbReference type="EMBL" id="KAF2005077.1"/>
    </source>
</evidence>
<protein>
    <submittedName>
        <fullName evidence="3">Glycoside hydrolase family 5 protein</fullName>
    </submittedName>
</protein>
<feature type="region of interest" description="Disordered" evidence="1">
    <location>
        <begin position="640"/>
        <end position="661"/>
    </location>
</feature>
<proteinExistence type="predicted"/>
<gene>
    <name evidence="3" type="ORF">P154DRAFT_351254</name>
</gene>
<keyword evidence="4" id="KW-1185">Reference proteome</keyword>
<keyword evidence="3" id="KW-0378">Hydrolase</keyword>
<dbReference type="AlphaFoldDB" id="A0A6A5WU10"/>
<dbReference type="InterPro" id="IPR017853">
    <property type="entry name" value="GH"/>
</dbReference>
<dbReference type="Gene3D" id="3.20.20.80">
    <property type="entry name" value="Glycosidases"/>
    <property type="match status" value="1"/>
</dbReference>
<feature type="chain" id="PRO_5025380345" evidence="2">
    <location>
        <begin position="23"/>
        <end position="661"/>
    </location>
</feature>
<accession>A0A6A5WU10</accession>
<evidence type="ECO:0000313" key="4">
    <source>
        <dbReference type="Proteomes" id="UP000799779"/>
    </source>
</evidence>
<dbReference type="SUPFAM" id="SSF51445">
    <property type="entry name" value="(Trans)glycosidases"/>
    <property type="match status" value="1"/>
</dbReference>
<sequence>MYFLNILASLVSVASLTSYVSATLRITADHHSFGGVNFPELQFLEKEERFAAIRTLVKNHVRVVRLFIRGSGNHTDPEPELGVFDQHALDVIDDTLAAIHYLSKGQIKVIIAPHDAHALRATNGAECDVYCQKLEGAFLDFYSDLEIRKIYKTRLDVIFKHYPSRNFNGASWSTLSDVILGVDVQNEPWSGIWPIISGEPWLCDVATHLKEEIGLGESGIAVITGGISGAQSPGGFENFPDCAFDCAAIDVIGVHGYYSAKPSATAGMPWANMFLPGNTLTARALAKKKLILVEEWEYQNTGLGFGYKKAHVWDQGNALNYRGIPWIYSYVTTGDEGNSARISITRAPNFAIGALAETLKSAYTSRSNFNWAKYIPAPPTGLTNLTVLPINPFTPVQSDCTFGCEGWLCDAADGCSPDLICKNSVCQVSHEDQPGNIGEECHSKAPCQEHLSCVARVCEPCRERKSIRSEDRNLRIRATAGHIDGQCELDTAHPFRERRICRLPKPQVPKPQSTSSTGASAQTIMSPKSAEGNPCLNTAHCSADEYCSWGRCVACTSSDRCLGAKCRTNNKCLTGFCNTYGHCDYPGQKKRLYGPGASAKKGGSRHNAGPRDQMNKRGGSKVRDEAMKINIPAEEVMETGGAKKEVVMETGDRIPSAAPTS</sequence>
<feature type="signal peptide" evidence="2">
    <location>
        <begin position="1"/>
        <end position="22"/>
    </location>
</feature>
<dbReference type="OrthoDB" id="428177at2759"/>
<dbReference type="EMBL" id="ML977564">
    <property type="protein sequence ID" value="KAF2005077.1"/>
    <property type="molecule type" value="Genomic_DNA"/>
</dbReference>
<reference evidence="3" key="1">
    <citation type="journal article" date="2020" name="Stud. Mycol.">
        <title>101 Dothideomycetes genomes: a test case for predicting lifestyles and emergence of pathogens.</title>
        <authorList>
            <person name="Haridas S."/>
            <person name="Albert R."/>
            <person name="Binder M."/>
            <person name="Bloem J."/>
            <person name="Labutti K."/>
            <person name="Salamov A."/>
            <person name="Andreopoulos B."/>
            <person name="Baker S."/>
            <person name="Barry K."/>
            <person name="Bills G."/>
            <person name="Bluhm B."/>
            <person name="Cannon C."/>
            <person name="Castanera R."/>
            <person name="Culley D."/>
            <person name="Daum C."/>
            <person name="Ezra D."/>
            <person name="Gonzalez J."/>
            <person name="Henrissat B."/>
            <person name="Kuo A."/>
            <person name="Liang C."/>
            <person name="Lipzen A."/>
            <person name="Lutzoni F."/>
            <person name="Magnuson J."/>
            <person name="Mondo S."/>
            <person name="Nolan M."/>
            <person name="Ohm R."/>
            <person name="Pangilinan J."/>
            <person name="Park H.-J."/>
            <person name="Ramirez L."/>
            <person name="Alfaro M."/>
            <person name="Sun H."/>
            <person name="Tritt A."/>
            <person name="Yoshinaga Y."/>
            <person name="Zwiers L.-H."/>
            <person name="Turgeon B."/>
            <person name="Goodwin S."/>
            <person name="Spatafora J."/>
            <person name="Crous P."/>
            <person name="Grigoriev I."/>
        </authorList>
    </citation>
    <scope>NUCLEOTIDE SEQUENCE</scope>
    <source>
        <strain evidence="3">CBS 123094</strain>
    </source>
</reference>
<evidence type="ECO:0000256" key="2">
    <source>
        <dbReference type="SAM" id="SignalP"/>
    </source>
</evidence>
<feature type="region of interest" description="Disordered" evidence="1">
    <location>
        <begin position="594"/>
        <end position="626"/>
    </location>
</feature>
<name>A0A6A5WU10_9PLEO</name>
<dbReference type="GO" id="GO:0016787">
    <property type="term" value="F:hydrolase activity"/>
    <property type="evidence" value="ECO:0007669"/>
    <property type="project" value="UniProtKB-KW"/>
</dbReference>
<evidence type="ECO:0000256" key="1">
    <source>
        <dbReference type="SAM" id="MobiDB-lite"/>
    </source>
</evidence>
<feature type="compositionally biased region" description="Basic and acidic residues" evidence="1">
    <location>
        <begin position="641"/>
        <end position="652"/>
    </location>
</feature>
<keyword evidence="2" id="KW-0732">Signal</keyword>
<organism evidence="3 4">
    <name type="scientific">Amniculicola lignicola CBS 123094</name>
    <dbReference type="NCBI Taxonomy" id="1392246"/>
    <lineage>
        <taxon>Eukaryota</taxon>
        <taxon>Fungi</taxon>
        <taxon>Dikarya</taxon>
        <taxon>Ascomycota</taxon>
        <taxon>Pezizomycotina</taxon>
        <taxon>Dothideomycetes</taxon>
        <taxon>Pleosporomycetidae</taxon>
        <taxon>Pleosporales</taxon>
        <taxon>Amniculicolaceae</taxon>
        <taxon>Amniculicola</taxon>
    </lineage>
</organism>
<dbReference type="Proteomes" id="UP000799779">
    <property type="component" value="Unassembled WGS sequence"/>
</dbReference>